<dbReference type="AlphaFoldDB" id="A0A146KKI7"/>
<name>A0A146KKI7_9EUKA</name>
<dbReference type="InterPro" id="IPR029058">
    <property type="entry name" value="AB_hydrolase_fold"/>
</dbReference>
<dbReference type="GO" id="GO:0016790">
    <property type="term" value="F:thiolester hydrolase activity"/>
    <property type="evidence" value="ECO:0007669"/>
    <property type="project" value="TreeGrafter"/>
</dbReference>
<evidence type="ECO:0000256" key="1">
    <source>
        <dbReference type="ARBA" id="ARBA00022801"/>
    </source>
</evidence>
<reference evidence="2" key="1">
    <citation type="submission" date="2015-07" db="EMBL/GenBank/DDBJ databases">
        <title>Adaptation to a free-living lifestyle via gene acquisitions in the diplomonad Trepomonas sp. PC1.</title>
        <authorList>
            <person name="Xu F."/>
            <person name="Jerlstrom-Hultqvist J."/>
            <person name="Kolisko M."/>
            <person name="Simpson A.G.B."/>
            <person name="Roger A.J."/>
            <person name="Svard S.G."/>
            <person name="Andersson J.O."/>
        </authorList>
    </citation>
    <scope>NUCLEOTIDE SEQUENCE</scope>
    <source>
        <strain evidence="2">PC1</strain>
    </source>
</reference>
<sequence length="309" mass="35968">FYTFQIFEECKTNEDNIPLIFVHGLVSSKRDMHKLVQFAKQQFPLRQATSVEILLAGFSTLFENPDRYIKSAAESIQKAAKGSKCVDLVGHSLGGFTIRAYTQIFSQKNGFPKVRRLFSLAGVMGGFYCKDKCGKIPNELRYLVNQATKGQIIYSNFAMKLITPTMLWKDPYNLEQYYRSNSILCQINGECQIQNIKQNEAIGKEAIKNLEYFVTFYSPDDEIISPPQSEQFDFFKPNSSKSLEKFKDQELYKQDLFGMKSLDDRGRWINIEIMGFKHRDFVDHRVKEFWNECFKYIIVDPKQECKLTQ</sequence>
<dbReference type="PANTHER" id="PTHR11247">
    <property type="entry name" value="PALMITOYL-PROTEIN THIOESTERASE/DOLICHYLDIPHOSPHATASE 1"/>
    <property type="match status" value="1"/>
</dbReference>
<accession>A0A146KKI7</accession>
<protein>
    <submittedName>
        <fullName evidence="2">Palmitoyl-protein thioesterase</fullName>
    </submittedName>
</protein>
<organism evidence="2">
    <name type="scientific">Trepomonas sp. PC1</name>
    <dbReference type="NCBI Taxonomy" id="1076344"/>
    <lineage>
        <taxon>Eukaryota</taxon>
        <taxon>Metamonada</taxon>
        <taxon>Diplomonadida</taxon>
        <taxon>Hexamitidae</taxon>
        <taxon>Hexamitinae</taxon>
        <taxon>Trepomonas</taxon>
    </lineage>
</organism>
<dbReference type="SUPFAM" id="SSF53474">
    <property type="entry name" value="alpha/beta-Hydrolases"/>
    <property type="match status" value="1"/>
</dbReference>
<gene>
    <name evidence="2" type="ORF">TPC1_10896</name>
</gene>
<dbReference type="EMBL" id="GDID01000670">
    <property type="protein sequence ID" value="JAP95936.1"/>
    <property type="molecule type" value="Transcribed_RNA"/>
</dbReference>
<keyword evidence="1" id="KW-0378">Hydrolase</keyword>
<feature type="non-terminal residue" evidence="2">
    <location>
        <position position="1"/>
    </location>
</feature>
<dbReference type="GO" id="GO:0005764">
    <property type="term" value="C:lysosome"/>
    <property type="evidence" value="ECO:0007669"/>
    <property type="project" value="TreeGrafter"/>
</dbReference>
<dbReference type="PANTHER" id="PTHR11247:SF8">
    <property type="entry name" value="PALMITOYL-PROTEIN THIOESTERASE 1"/>
    <property type="match status" value="1"/>
</dbReference>
<proteinExistence type="predicted"/>
<dbReference type="Gene3D" id="3.40.50.1820">
    <property type="entry name" value="alpha/beta hydrolase"/>
    <property type="match status" value="1"/>
</dbReference>
<dbReference type="Pfam" id="PF02089">
    <property type="entry name" value="Palm_thioest"/>
    <property type="match status" value="1"/>
</dbReference>
<evidence type="ECO:0000313" key="2">
    <source>
        <dbReference type="EMBL" id="JAP95936.1"/>
    </source>
</evidence>